<dbReference type="Proteomes" id="UP000245207">
    <property type="component" value="Unassembled WGS sequence"/>
</dbReference>
<evidence type="ECO:0000256" key="4">
    <source>
        <dbReference type="ARBA" id="ARBA00022692"/>
    </source>
</evidence>
<evidence type="ECO:0000256" key="5">
    <source>
        <dbReference type="ARBA" id="ARBA00022723"/>
    </source>
</evidence>
<dbReference type="OrthoDB" id="2789670at2759"/>
<evidence type="ECO:0000256" key="9">
    <source>
        <dbReference type="ARBA" id="ARBA00023033"/>
    </source>
</evidence>
<dbReference type="PANTHER" id="PTHR47947:SF26">
    <property type="entry name" value="CYTOCHROME P450"/>
    <property type="match status" value="1"/>
</dbReference>
<evidence type="ECO:0000256" key="3">
    <source>
        <dbReference type="ARBA" id="ARBA00022617"/>
    </source>
</evidence>
<keyword evidence="7" id="KW-0560">Oxidoreductase</keyword>
<keyword evidence="4" id="KW-0812">Transmembrane</keyword>
<dbReference type="InterPro" id="IPR002401">
    <property type="entry name" value="Cyt_P450_E_grp-I"/>
</dbReference>
<keyword evidence="8 11" id="KW-0408">Iron</keyword>
<dbReference type="GO" id="GO:0005506">
    <property type="term" value="F:iron ion binding"/>
    <property type="evidence" value="ECO:0007669"/>
    <property type="project" value="InterPro"/>
</dbReference>
<evidence type="ECO:0000256" key="6">
    <source>
        <dbReference type="ARBA" id="ARBA00022989"/>
    </source>
</evidence>
<evidence type="ECO:0000256" key="2">
    <source>
        <dbReference type="ARBA" id="ARBA00004370"/>
    </source>
</evidence>
<dbReference type="GO" id="GO:0016020">
    <property type="term" value="C:membrane"/>
    <property type="evidence" value="ECO:0007669"/>
    <property type="project" value="UniProtKB-SubCell"/>
</dbReference>
<proteinExistence type="predicted"/>
<dbReference type="Gene3D" id="1.10.630.10">
    <property type="entry name" value="Cytochrome P450"/>
    <property type="match status" value="2"/>
</dbReference>
<evidence type="ECO:0000256" key="7">
    <source>
        <dbReference type="ARBA" id="ARBA00023002"/>
    </source>
</evidence>
<keyword evidence="13" id="KW-1185">Reference proteome</keyword>
<dbReference type="STRING" id="35608.A0A2U1PLP6"/>
<dbReference type="PANTHER" id="PTHR47947">
    <property type="entry name" value="CYTOCHROME P450 82C3-RELATED"/>
    <property type="match status" value="1"/>
</dbReference>
<evidence type="ECO:0000313" key="13">
    <source>
        <dbReference type="Proteomes" id="UP000245207"/>
    </source>
</evidence>
<dbReference type="InterPro" id="IPR036396">
    <property type="entry name" value="Cyt_P450_sf"/>
</dbReference>
<dbReference type="GO" id="GO:0016705">
    <property type="term" value="F:oxidoreductase activity, acting on paired donors, with incorporation or reduction of molecular oxygen"/>
    <property type="evidence" value="ECO:0007669"/>
    <property type="project" value="InterPro"/>
</dbReference>
<keyword evidence="6" id="KW-1133">Transmembrane helix</keyword>
<feature type="binding site" description="axial binding residue" evidence="11">
    <location>
        <position position="246"/>
    </location>
    <ligand>
        <name>heme</name>
        <dbReference type="ChEBI" id="CHEBI:30413"/>
    </ligand>
    <ligandPart>
        <name>Fe</name>
        <dbReference type="ChEBI" id="CHEBI:18248"/>
    </ligandPart>
</feature>
<dbReference type="SUPFAM" id="SSF48264">
    <property type="entry name" value="Cytochrome P450"/>
    <property type="match status" value="1"/>
</dbReference>
<evidence type="ECO:0000256" key="1">
    <source>
        <dbReference type="ARBA" id="ARBA00001971"/>
    </source>
</evidence>
<evidence type="ECO:0000256" key="11">
    <source>
        <dbReference type="PIRSR" id="PIRSR602401-1"/>
    </source>
</evidence>
<name>A0A2U1PLP6_ARTAN</name>
<dbReference type="PRINTS" id="PR00463">
    <property type="entry name" value="EP450I"/>
</dbReference>
<dbReference type="GO" id="GO:0020037">
    <property type="term" value="F:heme binding"/>
    <property type="evidence" value="ECO:0007669"/>
    <property type="project" value="InterPro"/>
</dbReference>
<dbReference type="EMBL" id="PKPP01000994">
    <property type="protein sequence ID" value="PWA86668.1"/>
    <property type="molecule type" value="Genomic_DNA"/>
</dbReference>
<dbReference type="InterPro" id="IPR001128">
    <property type="entry name" value="Cyt_P450"/>
</dbReference>
<evidence type="ECO:0000256" key="10">
    <source>
        <dbReference type="ARBA" id="ARBA00023136"/>
    </source>
</evidence>
<evidence type="ECO:0000256" key="8">
    <source>
        <dbReference type="ARBA" id="ARBA00023004"/>
    </source>
</evidence>
<evidence type="ECO:0000313" key="12">
    <source>
        <dbReference type="EMBL" id="PWA86668.1"/>
    </source>
</evidence>
<protein>
    <submittedName>
        <fullName evidence="12">Cytochrome P450</fullName>
    </submittedName>
</protein>
<comment type="cofactor">
    <cofactor evidence="1 11">
        <name>heme</name>
        <dbReference type="ChEBI" id="CHEBI:30413"/>
    </cofactor>
</comment>
<comment type="subcellular location">
    <subcellularLocation>
        <location evidence="2">Membrane</location>
    </subcellularLocation>
</comment>
<keyword evidence="10" id="KW-0472">Membrane</keyword>
<keyword evidence="5 11" id="KW-0479">Metal-binding</keyword>
<dbReference type="Pfam" id="PF00067">
    <property type="entry name" value="p450"/>
    <property type="match status" value="2"/>
</dbReference>
<reference evidence="12 13" key="1">
    <citation type="journal article" date="2018" name="Mol. Plant">
        <title>The genome of Artemisia annua provides insight into the evolution of Asteraceae family and artemisinin biosynthesis.</title>
        <authorList>
            <person name="Shen Q."/>
            <person name="Zhang L."/>
            <person name="Liao Z."/>
            <person name="Wang S."/>
            <person name="Yan T."/>
            <person name="Shi P."/>
            <person name="Liu M."/>
            <person name="Fu X."/>
            <person name="Pan Q."/>
            <person name="Wang Y."/>
            <person name="Lv Z."/>
            <person name="Lu X."/>
            <person name="Zhang F."/>
            <person name="Jiang W."/>
            <person name="Ma Y."/>
            <person name="Chen M."/>
            <person name="Hao X."/>
            <person name="Li L."/>
            <person name="Tang Y."/>
            <person name="Lv G."/>
            <person name="Zhou Y."/>
            <person name="Sun X."/>
            <person name="Brodelius P.E."/>
            <person name="Rose J.K.C."/>
            <person name="Tang K."/>
        </authorList>
    </citation>
    <scope>NUCLEOTIDE SEQUENCE [LARGE SCALE GENOMIC DNA]</scope>
    <source>
        <strain evidence="13">cv. Huhao1</strain>
        <tissue evidence="12">Leaf</tissue>
    </source>
</reference>
<organism evidence="12 13">
    <name type="scientific">Artemisia annua</name>
    <name type="common">Sweet wormwood</name>
    <dbReference type="NCBI Taxonomy" id="35608"/>
    <lineage>
        <taxon>Eukaryota</taxon>
        <taxon>Viridiplantae</taxon>
        <taxon>Streptophyta</taxon>
        <taxon>Embryophyta</taxon>
        <taxon>Tracheophyta</taxon>
        <taxon>Spermatophyta</taxon>
        <taxon>Magnoliopsida</taxon>
        <taxon>eudicotyledons</taxon>
        <taxon>Gunneridae</taxon>
        <taxon>Pentapetalae</taxon>
        <taxon>asterids</taxon>
        <taxon>campanulids</taxon>
        <taxon>Asterales</taxon>
        <taxon>Asteraceae</taxon>
        <taxon>Asteroideae</taxon>
        <taxon>Anthemideae</taxon>
        <taxon>Artemisiinae</taxon>
        <taxon>Artemisia</taxon>
    </lineage>
</organism>
<dbReference type="AlphaFoldDB" id="A0A2U1PLP6"/>
<accession>A0A2U1PLP6</accession>
<gene>
    <name evidence="12" type="ORF">CTI12_AA136910</name>
</gene>
<sequence>MADNFGPIFTIKLGLHRVLVVSNSQMAKECLTTNDRVFASKQKSMAGELMGYNYAMFELAPNGSYWRKMRKTVVQELASRRRVQMPAHIKVSKDMYRTWMKNKGSSAVAVYGTIGCSCAIRCYSLIPGFRWLDLGGYAMEMKKTAKEMDVILDGWLQEHKKKMSSTQQLEDVFMTAVLSRVKEELKQDYYGFSIDTIVKSTCLVQLFYINPSSTIISFINRFLTKEVDVRGQHLMLIPLGSGIRICPGISFALEAVQFILANIIHGFEFENPSNEQIDMTKSHGITILKATTLELLVAPRLLPHLYGDTNMVIVSVQQGVQVVWL</sequence>
<keyword evidence="9" id="KW-0503">Monooxygenase</keyword>
<dbReference type="InterPro" id="IPR050651">
    <property type="entry name" value="Plant_Cytochrome_P450_Monoox"/>
</dbReference>
<keyword evidence="3 11" id="KW-0349">Heme</keyword>
<dbReference type="GO" id="GO:0004497">
    <property type="term" value="F:monooxygenase activity"/>
    <property type="evidence" value="ECO:0007669"/>
    <property type="project" value="UniProtKB-KW"/>
</dbReference>
<comment type="caution">
    <text evidence="12">The sequence shown here is derived from an EMBL/GenBank/DDBJ whole genome shotgun (WGS) entry which is preliminary data.</text>
</comment>